<dbReference type="Proteomes" id="UP000309561">
    <property type="component" value="Unassembled WGS sequence"/>
</dbReference>
<protein>
    <submittedName>
        <fullName evidence="1">Phosphoribosyltransferase</fullName>
    </submittedName>
</protein>
<dbReference type="OrthoDB" id="5421180at2"/>
<keyword evidence="2" id="KW-1185">Reference proteome</keyword>
<dbReference type="CDD" id="cd06223">
    <property type="entry name" value="PRTases_typeI"/>
    <property type="match status" value="1"/>
</dbReference>
<dbReference type="InterPro" id="IPR000836">
    <property type="entry name" value="PRTase_dom"/>
</dbReference>
<dbReference type="GO" id="GO:0016757">
    <property type="term" value="F:glycosyltransferase activity"/>
    <property type="evidence" value="ECO:0007669"/>
    <property type="project" value="UniProtKB-KW"/>
</dbReference>
<comment type="caution">
    <text evidence="1">The sequence shown here is derived from an EMBL/GenBank/DDBJ whole genome shotgun (WGS) entry which is preliminary data.</text>
</comment>
<dbReference type="Gene3D" id="3.40.50.2020">
    <property type="match status" value="1"/>
</dbReference>
<organism evidence="1 2">
    <name type="scientific">Sulfurimonas crateris</name>
    <dbReference type="NCBI Taxonomy" id="2574727"/>
    <lineage>
        <taxon>Bacteria</taxon>
        <taxon>Pseudomonadati</taxon>
        <taxon>Campylobacterota</taxon>
        <taxon>Epsilonproteobacteria</taxon>
        <taxon>Campylobacterales</taxon>
        <taxon>Sulfurimonadaceae</taxon>
        <taxon>Sulfurimonas</taxon>
    </lineage>
</organism>
<keyword evidence="1" id="KW-0808">Transferase</keyword>
<dbReference type="SUPFAM" id="SSF53271">
    <property type="entry name" value="PRTase-like"/>
    <property type="match status" value="1"/>
</dbReference>
<dbReference type="EMBL" id="SZPX01000001">
    <property type="protein sequence ID" value="TKI71232.1"/>
    <property type="molecule type" value="Genomic_DNA"/>
</dbReference>
<name>A0A4U2ZC07_9BACT</name>
<accession>A0A4U2ZC07</accession>
<reference evidence="1 2" key="1">
    <citation type="submission" date="2019-04" db="EMBL/GenBank/DDBJ databases">
        <title>Sulfurimonas crateris sp. nov. a facultative anaerobic sulfur-oxidizing chemolithautotrophic bacterium isolated from a terrestrial mud vulcano.</title>
        <authorList>
            <person name="Ratnikova N.M."/>
            <person name="Slobodkin A.I."/>
            <person name="Merkel A.Y."/>
            <person name="Novikov A."/>
            <person name="Bonch-Osmolovskaya E.A."/>
            <person name="Slobodkina G.B."/>
        </authorList>
    </citation>
    <scope>NUCLEOTIDE SEQUENCE [LARGE SCALE GENOMIC DNA]</scope>
    <source>
        <strain evidence="1 2">SN118</strain>
    </source>
</reference>
<sequence>MMKKYKNILKDRLDAAKRLQDVVPMQKLKDENWKIVAVSRGGLELAYHLRGKYKNSVDFLFSEAIFAPNNSECEIARVCESEEIVINENLVAAFGIKYDYVYGEAHRKHEEKILSYIYQYRKGRPFASMSDQVVLLVDEGSETGMKFLTALKMILAMKPKAVYIAVPVIPSDVLEFLEQFTDNIFFIYNIDDYVETSLYYEELNKIDEDMIEKILGEKSEI</sequence>
<evidence type="ECO:0000313" key="2">
    <source>
        <dbReference type="Proteomes" id="UP000309561"/>
    </source>
</evidence>
<gene>
    <name evidence="1" type="ORF">FCU45_02295</name>
</gene>
<dbReference type="Gene3D" id="3.30.1310.20">
    <property type="entry name" value="PRTase-like"/>
    <property type="match status" value="1"/>
</dbReference>
<proteinExistence type="predicted"/>
<dbReference type="InterPro" id="IPR029057">
    <property type="entry name" value="PRTase-like"/>
</dbReference>
<evidence type="ECO:0000313" key="1">
    <source>
        <dbReference type="EMBL" id="TKI71232.1"/>
    </source>
</evidence>
<keyword evidence="1" id="KW-0328">Glycosyltransferase</keyword>
<dbReference type="AlphaFoldDB" id="A0A4U2ZC07"/>